<dbReference type="GO" id="GO:0006139">
    <property type="term" value="P:nucleobase-containing compound metabolic process"/>
    <property type="evidence" value="ECO:0007669"/>
    <property type="project" value="InterPro"/>
</dbReference>
<dbReference type="CDD" id="cd06141">
    <property type="entry name" value="WRN_exo"/>
    <property type="match status" value="2"/>
</dbReference>
<sequence length="416" mass="48174">MAISISKHEVQYNTHDEYTVHFYDDVVFTQVTRSPSVVDDWISEIERIHRRRLHCLIVGLDVEWRPSFSRQQNPVATLQLCVGRRCLIFQIIHARRIPQSLANFLSDEDYTFVGVGIDGDVKKLENNYGLQVFRTVDLRPLAAEDLEIEGLRFAGLKALSWEVLEKEVNKPRNITLSAWDTRVLTPAQPLQRKKKNFPLKQAKHTNKMTISIYDHQLPYDSHNRYDVTFFDNQIRTVVTTEEDPVDEWVSDIERVHRNKLPRLIVGLDLEWRPSFSRVQNPVAIIQLCVGRRCLIFQLIHAQTIPRSLVGFLSTECYSFVGVGIKKDLEKLEDFYGITVQGNVVELGRLAGDRKGRTDLVNAGLKNLAREVLGLDFEKPRRVTMSRWDKRWLDPAQVQYACIDSFVSFELGRVLRD</sequence>
<dbReference type="EMBL" id="JBCGBO010000006">
    <property type="protein sequence ID" value="KAK9194337.1"/>
    <property type="molecule type" value="Genomic_DNA"/>
</dbReference>
<dbReference type="FunFam" id="3.30.420.10:FF:000054">
    <property type="entry name" value="Werner Syndrome-like exonuclease"/>
    <property type="match status" value="2"/>
</dbReference>
<evidence type="ECO:0000256" key="2">
    <source>
        <dbReference type="ARBA" id="ARBA00022801"/>
    </source>
</evidence>
<dbReference type="InterPro" id="IPR036397">
    <property type="entry name" value="RNaseH_sf"/>
</dbReference>
<dbReference type="GO" id="GO:0005737">
    <property type="term" value="C:cytoplasm"/>
    <property type="evidence" value="ECO:0007669"/>
    <property type="project" value="TreeGrafter"/>
</dbReference>
<dbReference type="PANTHER" id="PTHR13620:SF105">
    <property type="entry name" value="OS01G0737700 PROTEIN"/>
    <property type="match status" value="1"/>
</dbReference>
<keyword evidence="1" id="KW-0540">Nuclease</keyword>
<comment type="caution">
    <text evidence="4">The sequence shown here is derived from an EMBL/GenBank/DDBJ whole genome shotgun (WGS) entry which is preliminary data.</text>
</comment>
<keyword evidence="5" id="KW-1185">Reference proteome</keyword>
<dbReference type="GO" id="GO:0003676">
    <property type="term" value="F:nucleic acid binding"/>
    <property type="evidence" value="ECO:0007669"/>
    <property type="project" value="InterPro"/>
</dbReference>
<dbReference type="PANTHER" id="PTHR13620">
    <property type="entry name" value="3-5 EXONUCLEASE"/>
    <property type="match status" value="1"/>
</dbReference>
<dbReference type="GO" id="GO:0005634">
    <property type="term" value="C:nucleus"/>
    <property type="evidence" value="ECO:0007669"/>
    <property type="project" value="TreeGrafter"/>
</dbReference>
<dbReference type="SUPFAM" id="SSF53098">
    <property type="entry name" value="Ribonuclease H-like"/>
    <property type="match status" value="2"/>
</dbReference>
<dbReference type="Gene3D" id="3.30.420.10">
    <property type="entry name" value="Ribonuclease H-like superfamily/Ribonuclease H"/>
    <property type="match status" value="2"/>
</dbReference>
<evidence type="ECO:0000313" key="4">
    <source>
        <dbReference type="EMBL" id="KAK9194337.1"/>
    </source>
</evidence>
<evidence type="ECO:0000256" key="1">
    <source>
        <dbReference type="ARBA" id="ARBA00022722"/>
    </source>
</evidence>
<name>A0AAP0QGU7_9ROSI</name>
<keyword evidence="2" id="KW-0378">Hydrolase</keyword>
<feature type="domain" description="3'-5' exonuclease" evidence="3">
    <location>
        <begin position="236"/>
        <end position="416"/>
    </location>
</feature>
<evidence type="ECO:0000313" key="5">
    <source>
        <dbReference type="Proteomes" id="UP001428341"/>
    </source>
</evidence>
<protein>
    <recommendedName>
        <fullName evidence="3">3'-5' exonuclease domain-containing protein</fullName>
    </recommendedName>
</protein>
<dbReference type="Proteomes" id="UP001428341">
    <property type="component" value="Unassembled WGS sequence"/>
</dbReference>
<dbReference type="SMART" id="SM00474">
    <property type="entry name" value="35EXOc"/>
    <property type="match status" value="2"/>
</dbReference>
<dbReference type="InterPro" id="IPR051132">
    <property type="entry name" value="3-5_Exonuclease_domain"/>
</dbReference>
<dbReference type="InterPro" id="IPR002562">
    <property type="entry name" value="3'-5'_exonuclease_dom"/>
</dbReference>
<organism evidence="4 5">
    <name type="scientific">Citrus x changshan-huyou</name>
    <dbReference type="NCBI Taxonomy" id="2935761"/>
    <lineage>
        <taxon>Eukaryota</taxon>
        <taxon>Viridiplantae</taxon>
        <taxon>Streptophyta</taxon>
        <taxon>Embryophyta</taxon>
        <taxon>Tracheophyta</taxon>
        <taxon>Spermatophyta</taxon>
        <taxon>Magnoliopsida</taxon>
        <taxon>eudicotyledons</taxon>
        <taxon>Gunneridae</taxon>
        <taxon>Pentapetalae</taxon>
        <taxon>rosids</taxon>
        <taxon>malvids</taxon>
        <taxon>Sapindales</taxon>
        <taxon>Rutaceae</taxon>
        <taxon>Aurantioideae</taxon>
        <taxon>Citrus</taxon>
    </lineage>
</organism>
<evidence type="ECO:0000259" key="3">
    <source>
        <dbReference type="SMART" id="SM00474"/>
    </source>
</evidence>
<gene>
    <name evidence="4" type="ORF">WN944_005041</name>
</gene>
<dbReference type="GO" id="GO:0008408">
    <property type="term" value="F:3'-5' exonuclease activity"/>
    <property type="evidence" value="ECO:0007669"/>
    <property type="project" value="InterPro"/>
</dbReference>
<reference evidence="4 5" key="1">
    <citation type="submission" date="2024-05" db="EMBL/GenBank/DDBJ databases">
        <title>Haplotype-resolved chromosome-level genome assembly of Huyou (Citrus changshanensis).</title>
        <authorList>
            <person name="Miao C."/>
            <person name="Chen W."/>
            <person name="Wu Y."/>
            <person name="Wang L."/>
            <person name="Zhao S."/>
            <person name="Grierson D."/>
            <person name="Xu C."/>
            <person name="Chen K."/>
        </authorList>
    </citation>
    <scope>NUCLEOTIDE SEQUENCE [LARGE SCALE GENOMIC DNA]</scope>
    <source>
        <strain evidence="4">01-14</strain>
        <tissue evidence="4">Leaf</tissue>
    </source>
</reference>
<dbReference type="AlphaFoldDB" id="A0AAP0QGU7"/>
<proteinExistence type="predicted"/>
<dbReference type="InterPro" id="IPR012337">
    <property type="entry name" value="RNaseH-like_sf"/>
</dbReference>
<accession>A0AAP0QGU7</accession>
<dbReference type="Pfam" id="PF01612">
    <property type="entry name" value="DNA_pol_A_exo1"/>
    <property type="match status" value="2"/>
</dbReference>
<feature type="domain" description="3'-5' exonuclease" evidence="3">
    <location>
        <begin position="35"/>
        <end position="210"/>
    </location>
</feature>